<organism evidence="4">
    <name type="scientific">Oryza punctata</name>
    <name type="common">Red rice</name>
    <dbReference type="NCBI Taxonomy" id="4537"/>
    <lineage>
        <taxon>Eukaryota</taxon>
        <taxon>Viridiplantae</taxon>
        <taxon>Streptophyta</taxon>
        <taxon>Embryophyta</taxon>
        <taxon>Tracheophyta</taxon>
        <taxon>Spermatophyta</taxon>
        <taxon>Magnoliopsida</taxon>
        <taxon>Liliopsida</taxon>
        <taxon>Poales</taxon>
        <taxon>Poaceae</taxon>
        <taxon>BOP clade</taxon>
        <taxon>Oryzoideae</taxon>
        <taxon>Oryzeae</taxon>
        <taxon>Oryzinae</taxon>
        <taxon>Oryza</taxon>
    </lineage>
</organism>
<dbReference type="SUPFAM" id="SSF53474">
    <property type="entry name" value="alpha/beta-Hydrolases"/>
    <property type="match status" value="1"/>
</dbReference>
<evidence type="ECO:0000313" key="5">
    <source>
        <dbReference type="Proteomes" id="UP000026962"/>
    </source>
</evidence>
<dbReference type="AlphaFoldDB" id="A0A0E0MCU3"/>
<dbReference type="Pfam" id="PF12394">
    <property type="entry name" value="DUF3657"/>
    <property type="match status" value="1"/>
</dbReference>
<proteinExistence type="inferred from homology"/>
<evidence type="ECO:0000256" key="1">
    <source>
        <dbReference type="ARBA" id="ARBA00007949"/>
    </source>
</evidence>
<dbReference type="STRING" id="4537.A0A0E0MCU3"/>
<dbReference type="OMA" id="MHIVYLK"/>
<dbReference type="PANTHER" id="PTHR12482">
    <property type="entry name" value="LIPASE ROG1-RELATED-RELATED"/>
    <property type="match status" value="1"/>
</dbReference>
<dbReference type="Gene3D" id="3.40.50.1820">
    <property type="entry name" value="alpha/beta hydrolase"/>
    <property type="match status" value="1"/>
</dbReference>
<feature type="domain" description="DUF676" evidence="3">
    <location>
        <begin position="587"/>
        <end position="766"/>
    </location>
</feature>
<keyword evidence="5" id="KW-1185">Reference proteome</keyword>
<sequence length="856" mass="97683">MDFSSLRLRTSVLGLGLRPNTRMGCELWFWALTRAVPAQSWKTRIGRGEGGKWVEARQGEGEGAISPALVERSGWATLLRPRIAGGTAHEVAIYIDRFHNLDLFQQGWYRLKISAAWEEDEYRAPVSPARVVQYEVPDIGSKGAFGLWKIDDVDNSFYTQPFQIKYSRQDIYLSVMVSFYIPNTEDEGPATSSVILKFELIYVPALENRTETEDPSDIYVPVHEFRIPYKALLGLHAYFPVHFDAFHPVLVDLTMHIVYLKAGVTKSSQKASEQGLCSKSCYIIKALLSSREILLEEVMKMSAGIGKTLEDLDDADLTLGKHESIDSSKAGLPRYSRGLYAPTKCIGHLTSVLHDLIERSDNVVRSTNDILLYTLSKEDLLELFQTVSSQVSFLWNAFLKFHRANKIKILDHLRNIWDAERKSEWSIWIVHSKVDIPHRYLRSLSGKSSPRHSLLRSSSSRKLHPDNSSSRAELHRRSIAQMKVGSQSMLKSETICITPKKRILTRSILQINARFIQDMQIYANPSEIPVVHIEQHVMVVPQHGSSNRLVRSASEANNTTLQHKLHGKHVARMPSCDGNIGHILRAGHHLDLRLIRNQWILRDPGAECLLSQTNEDRTCGDFKEMGRRLSNEVVAFLKRKIDRYSRNGGCRDLKLSFVGHSIGNIIIRSALAEPKMQPFLKNLYTYMSISGPHLGYWYSSNSLFNSGLWLMKRLKGVQCMHQLTFSDEQDPQNTFFYKLCKLKTLDNFKNIILVSSPQDGYVPYHSARIDFCPASSSDNSKRGQVFTEMLNNCLDQIRAPSSETRVFMRCDVSFDQSSHGRRRSLNTMIGRAAHIEFLENDLYARFIMWSFPDFFR</sequence>
<evidence type="ECO:0000259" key="3">
    <source>
        <dbReference type="Pfam" id="PF05057"/>
    </source>
</evidence>
<feature type="region of interest" description="Disordered" evidence="2">
    <location>
        <begin position="445"/>
        <end position="474"/>
    </location>
</feature>
<name>A0A0E0MCU3_ORYPU</name>
<accession>A0A0E0MCU3</accession>
<reference evidence="4" key="1">
    <citation type="submission" date="2015-04" db="UniProtKB">
        <authorList>
            <consortium name="EnsemblPlants"/>
        </authorList>
    </citation>
    <scope>IDENTIFICATION</scope>
</reference>
<dbReference type="Proteomes" id="UP000026962">
    <property type="component" value="Chromosome 11"/>
</dbReference>
<evidence type="ECO:0000256" key="2">
    <source>
        <dbReference type="SAM" id="MobiDB-lite"/>
    </source>
</evidence>
<dbReference type="FunFam" id="3.40.50.1820:FF:000102">
    <property type="entry name" value="Putative serine esterase family protein"/>
    <property type="match status" value="1"/>
</dbReference>
<reference evidence="4" key="2">
    <citation type="submission" date="2018-05" db="EMBL/GenBank/DDBJ databases">
        <title>OpunRS2 (Oryza punctata Reference Sequence Version 2).</title>
        <authorList>
            <person name="Zhang J."/>
            <person name="Kudrna D."/>
            <person name="Lee S."/>
            <person name="Talag J."/>
            <person name="Welchert J."/>
            <person name="Wing R.A."/>
        </authorList>
    </citation>
    <scope>NUCLEOTIDE SEQUENCE [LARGE SCALE GENOMIC DNA]</scope>
</reference>
<dbReference type="InterPro" id="IPR022122">
    <property type="entry name" value="DUF3657"/>
</dbReference>
<protein>
    <recommendedName>
        <fullName evidence="3">DUF676 domain-containing protein</fullName>
    </recommendedName>
</protein>
<dbReference type="InterPro" id="IPR044294">
    <property type="entry name" value="Lipase-like"/>
</dbReference>
<evidence type="ECO:0000313" key="4">
    <source>
        <dbReference type="EnsemblPlants" id="OPUNC11G03840.2"/>
    </source>
</evidence>
<dbReference type="PANTHER" id="PTHR12482:SF46">
    <property type="entry name" value="OS11G0167500 PROTEIN"/>
    <property type="match status" value="1"/>
</dbReference>
<feature type="compositionally biased region" description="Basic residues" evidence="2">
    <location>
        <begin position="449"/>
        <end position="462"/>
    </location>
</feature>
<dbReference type="InterPro" id="IPR029058">
    <property type="entry name" value="AB_hydrolase_fold"/>
</dbReference>
<dbReference type="Gramene" id="OPUNC11G03840.2">
    <property type="protein sequence ID" value="OPUNC11G03840.2"/>
    <property type="gene ID" value="OPUNC11G03840"/>
</dbReference>
<dbReference type="EnsemblPlants" id="OPUNC11G03840.2">
    <property type="protein sequence ID" value="OPUNC11G03840.2"/>
    <property type="gene ID" value="OPUNC11G03840"/>
</dbReference>
<comment type="similarity">
    <text evidence="1">Belongs to the FAM135 family.</text>
</comment>
<dbReference type="eggNOG" id="KOG2205">
    <property type="taxonomic scope" value="Eukaryota"/>
</dbReference>
<dbReference type="Pfam" id="PF05057">
    <property type="entry name" value="DUF676"/>
    <property type="match status" value="1"/>
</dbReference>
<dbReference type="InterPro" id="IPR007751">
    <property type="entry name" value="DUF676_lipase-like"/>
</dbReference>